<dbReference type="GO" id="GO:0046872">
    <property type="term" value="F:metal ion binding"/>
    <property type="evidence" value="ECO:0007669"/>
    <property type="project" value="UniProtKB-KW"/>
</dbReference>
<evidence type="ECO:0000313" key="12">
    <source>
        <dbReference type="EMBL" id="KAH0555669.1"/>
    </source>
</evidence>
<dbReference type="GO" id="GO:0005829">
    <property type="term" value="C:cytosol"/>
    <property type="evidence" value="ECO:0007669"/>
    <property type="project" value="TreeGrafter"/>
</dbReference>
<protein>
    <submittedName>
        <fullName evidence="12">Uncharacterized protein</fullName>
    </submittedName>
</protein>
<dbReference type="PANTHER" id="PTHR43690">
    <property type="entry name" value="NARDILYSIN"/>
    <property type="match status" value="1"/>
</dbReference>
<feature type="compositionally biased region" description="Gly residues" evidence="7">
    <location>
        <begin position="963"/>
        <end position="972"/>
    </location>
</feature>
<dbReference type="Pfam" id="PF22456">
    <property type="entry name" value="PqqF-like_C_4"/>
    <property type="match status" value="1"/>
</dbReference>
<keyword evidence="2" id="KW-0645">Protease</keyword>
<comment type="caution">
    <text evidence="12">The sequence shown here is derived from an EMBL/GenBank/DDBJ whole genome shotgun (WGS) entry which is preliminary data.</text>
</comment>
<dbReference type="Pfam" id="PF00675">
    <property type="entry name" value="Peptidase_M16"/>
    <property type="match status" value="1"/>
</dbReference>
<sequence>MLRTMSLPIIEAGAPLVEQYSVPRAKVLTSELEKPSLDDRAYRVIQLPNKLEALLVHDADTDKASAAMDVCVGSYSDRDDMLGMAHAVEHLLLMGTEKYPKENDYLQYLNANSGWANAYTAATSTNFYFEVAAAPHVEVSATLDSNSNTSGHSQSPLYGALDRFAQFFIAPLFDASTLDRELRAVDSENKNNLQSDSRRLLQVGKSLSNPDHHYCRFSTGNLETLRDNPKERGIDVRDEFMKFHDREYSANRMKLVVLGRESLDVLESWVVGMFWAVPNKDLPVKKWNDVPLLTERELLTQVFAKPVMDNHSLDLTFPFLAEDDLYETHPSNYLGHLIGHEGPGSILAYLKEKGWADSLFAGACPVCPGSAFFSVSVGLTEDGLENYKEVVKVIFQYIALVKETPPQEWIVDEIKNMAEVFFRFSEKTGASDFTSGTSTIMQTPVPREWLLSGPYLIRRFDPQQILLATSYLRPDNFRITITSQKFPGDWDQKEKWYGTEYKYEKITPEFLTEIEHAATNTKRLEELYLPCKNEFIPNELGVTKVPVDKPAIYPKLIRNDHLARVWWKKDDTFWVPKANVYITLRNPLAQLTPANSVKTQLYCSLVNDHLTSSTYDAGLAGLSYSFYSNSVGVSLALSGFNDKMSILLERLLVAIRDLEVKPDRFKVQKDLLLKGYQNWDFTEPYYQVKEHMRLLANERYWTTNDCLAELRSLEAEDVKLFFPELLKQMHFELLVHGNLHKDDALKLTSLLITTTNPRPLLPGQFETRRGLILPENTNLFYPHTLADPNNVNNCTAHYVHVGDISDRMLWAQVLLLQQITDEAVFSQLRTTEQLGYTVFSGVQMSATRVGYRVLVQGERSPEYMETRIEEFLWGFAEVLEGMGEEEFEGHKRSLVNKQLEKHKNLSEESQWLWNQIDSEYYDFDQVELDVAQALLLPITSPQSSRYHQKAHQNQHSSKKEGWGVSGKTGGDQGCSEVQGKFEH</sequence>
<evidence type="ECO:0000259" key="8">
    <source>
        <dbReference type="Pfam" id="PF00675"/>
    </source>
</evidence>
<keyword evidence="6" id="KW-0482">Metalloprotease</keyword>
<evidence type="ECO:0000313" key="13">
    <source>
        <dbReference type="Proteomes" id="UP000750711"/>
    </source>
</evidence>
<dbReference type="Pfam" id="PF16187">
    <property type="entry name" value="Peptidase_M16_M"/>
    <property type="match status" value="1"/>
</dbReference>
<evidence type="ECO:0000259" key="11">
    <source>
        <dbReference type="Pfam" id="PF22456"/>
    </source>
</evidence>
<accession>A0A9P8IHC8</accession>
<evidence type="ECO:0000256" key="4">
    <source>
        <dbReference type="ARBA" id="ARBA00022801"/>
    </source>
</evidence>
<gene>
    <name evidence="12" type="ORF">GP486_006386</name>
</gene>
<evidence type="ECO:0000256" key="2">
    <source>
        <dbReference type="ARBA" id="ARBA00022670"/>
    </source>
</evidence>
<dbReference type="GO" id="GO:0043171">
    <property type="term" value="P:peptide catabolic process"/>
    <property type="evidence" value="ECO:0007669"/>
    <property type="project" value="TreeGrafter"/>
</dbReference>
<dbReference type="InterPro" id="IPR054734">
    <property type="entry name" value="PqqF-like_C_4"/>
</dbReference>
<dbReference type="InterPro" id="IPR032632">
    <property type="entry name" value="Peptidase_M16_M"/>
</dbReference>
<dbReference type="FunFam" id="3.30.830.10:FF:000005">
    <property type="entry name" value="nardilysin isoform X1"/>
    <property type="match status" value="1"/>
</dbReference>
<dbReference type="GO" id="GO:0004222">
    <property type="term" value="F:metalloendopeptidase activity"/>
    <property type="evidence" value="ECO:0007669"/>
    <property type="project" value="TreeGrafter"/>
</dbReference>
<dbReference type="InterPro" id="IPR007863">
    <property type="entry name" value="Peptidase_M16_C"/>
</dbReference>
<keyword evidence="13" id="KW-1185">Reference proteome</keyword>
<dbReference type="FunFam" id="3.30.830.10:FF:000003">
    <property type="entry name" value="Insulin-degrading enzyme"/>
    <property type="match status" value="1"/>
</dbReference>
<keyword evidence="5" id="KW-0862">Zinc</keyword>
<name>A0A9P8IHC8_9PEZI</name>
<feature type="domain" description="Peptidase M16 N-terminal" evidence="8">
    <location>
        <begin position="54"/>
        <end position="211"/>
    </location>
</feature>
<evidence type="ECO:0000259" key="10">
    <source>
        <dbReference type="Pfam" id="PF16187"/>
    </source>
</evidence>
<evidence type="ECO:0000259" key="9">
    <source>
        <dbReference type="Pfam" id="PF05193"/>
    </source>
</evidence>
<dbReference type="SUPFAM" id="SSF63411">
    <property type="entry name" value="LuxS/MPP-like metallohydrolase"/>
    <property type="match status" value="4"/>
</dbReference>
<dbReference type="AlphaFoldDB" id="A0A9P8IHC8"/>
<dbReference type="FunFam" id="3.30.830.10:FF:000004">
    <property type="entry name" value="Putative insulin-degrading enzyme"/>
    <property type="match status" value="1"/>
</dbReference>
<evidence type="ECO:0000256" key="5">
    <source>
        <dbReference type="ARBA" id="ARBA00022833"/>
    </source>
</evidence>
<dbReference type="InterPro" id="IPR050626">
    <property type="entry name" value="Peptidase_M16"/>
</dbReference>
<dbReference type="Gene3D" id="3.30.830.10">
    <property type="entry name" value="Metalloenzyme, LuxS/M16 peptidase-like"/>
    <property type="match status" value="4"/>
</dbReference>
<feature type="domain" description="Peptidase M16 middle/third" evidence="10">
    <location>
        <begin position="422"/>
        <end position="709"/>
    </location>
</feature>
<dbReference type="InterPro" id="IPR011249">
    <property type="entry name" value="Metalloenz_LuxS/M16"/>
</dbReference>
<reference evidence="12" key="1">
    <citation type="submission" date="2021-03" db="EMBL/GenBank/DDBJ databases">
        <title>Comparative genomics and phylogenomic investigation of the class Geoglossomycetes provide insights into ecological specialization and systematics.</title>
        <authorList>
            <person name="Melie T."/>
            <person name="Pirro S."/>
            <person name="Miller A.N."/>
            <person name="Quandt A."/>
        </authorList>
    </citation>
    <scope>NUCLEOTIDE SEQUENCE</scope>
    <source>
        <strain evidence="12">CAQ_001_2017</strain>
    </source>
</reference>
<evidence type="ECO:0000256" key="3">
    <source>
        <dbReference type="ARBA" id="ARBA00022723"/>
    </source>
</evidence>
<keyword evidence="4" id="KW-0378">Hydrolase</keyword>
<dbReference type="PANTHER" id="PTHR43690:SF18">
    <property type="entry name" value="INSULIN-DEGRADING ENZYME-RELATED"/>
    <property type="match status" value="1"/>
</dbReference>
<comment type="similarity">
    <text evidence="1">Belongs to the peptidase M16 family.</text>
</comment>
<feature type="region of interest" description="Disordered" evidence="7">
    <location>
        <begin position="944"/>
        <end position="983"/>
    </location>
</feature>
<dbReference type="GO" id="GO:0051603">
    <property type="term" value="P:proteolysis involved in protein catabolic process"/>
    <property type="evidence" value="ECO:0007669"/>
    <property type="project" value="TreeGrafter"/>
</dbReference>
<dbReference type="InterPro" id="IPR011765">
    <property type="entry name" value="Pept_M16_N"/>
</dbReference>
<dbReference type="EMBL" id="JAGHQM010001424">
    <property type="protein sequence ID" value="KAH0555669.1"/>
    <property type="molecule type" value="Genomic_DNA"/>
</dbReference>
<evidence type="ECO:0000256" key="6">
    <source>
        <dbReference type="ARBA" id="ARBA00023049"/>
    </source>
</evidence>
<feature type="domain" description="Coenzyme PQQ synthesis protein F-like C-terminal lobe" evidence="11">
    <location>
        <begin position="815"/>
        <end position="913"/>
    </location>
</feature>
<evidence type="ECO:0000256" key="1">
    <source>
        <dbReference type="ARBA" id="ARBA00007261"/>
    </source>
</evidence>
<feature type="domain" description="Peptidase M16 C-terminal" evidence="9">
    <location>
        <begin position="237"/>
        <end position="416"/>
    </location>
</feature>
<keyword evidence="3" id="KW-0479">Metal-binding</keyword>
<dbReference type="GO" id="GO:0005739">
    <property type="term" value="C:mitochondrion"/>
    <property type="evidence" value="ECO:0007669"/>
    <property type="project" value="TreeGrafter"/>
</dbReference>
<organism evidence="12 13">
    <name type="scientific">Trichoglossum hirsutum</name>
    <dbReference type="NCBI Taxonomy" id="265104"/>
    <lineage>
        <taxon>Eukaryota</taxon>
        <taxon>Fungi</taxon>
        <taxon>Dikarya</taxon>
        <taxon>Ascomycota</taxon>
        <taxon>Pezizomycotina</taxon>
        <taxon>Geoglossomycetes</taxon>
        <taxon>Geoglossales</taxon>
        <taxon>Geoglossaceae</taxon>
        <taxon>Trichoglossum</taxon>
    </lineage>
</organism>
<dbReference type="Proteomes" id="UP000750711">
    <property type="component" value="Unassembled WGS sequence"/>
</dbReference>
<evidence type="ECO:0000256" key="7">
    <source>
        <dbReference type="SAM" id="MobiDB-lite"/>
    </source>
</evidence>
<dbReference type="Pfam" id="PF05193">
    <property type="entry name" value="Peptidase_M16_C"/>
    <property type="match status" value="1"/>
</dbReference>
<proteinExistence type="inferred from homology"/>